<keyword evidence="5" id="KW-0812">Transmembrane</keyword>
<dbReference type="SUPFAM" id="SSF50494">
    <property type="entry name" value="Trypsin-like serine proteases"/>
    <property type="match status" value="1"/>
</dbReference>
<accession>A0A1T2LC02</accession>
<evidence type="ECO:0000313" key="8">
    <source>
        <dbReference type="Proteomes" id="UP000190198"/>
    </source>
</evidence>
<comment type="similarity">
    <text evidence="1">Belongs to the peptidase S1C family.</text>
</comment>
<dbReference type="PANTHER" id="PTHR43343:SF3">
    <property type="entry name" value="PROTEASE DO-LIKE 8, CHLOROPLASTIC"/>
    <property type="match status" value="1"/>
</dbReference>
<keyword evidence="5" id="KW-0472">Membrane</keyword>
<dbReference type="InterPro" id="IPR051201">
    <property type="entry name" value="Chloro_Bact_Ser_Proteases"/>
</dbReference>
<dbReference type="SUPFAM" id="SSF50156">
    <property type="entry name" value="PDZ domain-like"/>
    <property type="match status" value="1"/>
</dbReference>
<dbReference type="OrthoDB" id="9758917at2"/>
<evidence type="ECO:0000256" key="5">
    <source>
        <dbReference type="SAM" id="Phobius"/>
    </source>
</evidence>
<dbReference type="PANTHER" id="PTHR43343">
    <property type="entry name" value="PEPTIDASE S12"/>
    <property type="match status" value="1"/>
</dbReference>
<evidence type="ECO:0000256" key="4">
    <source>
        <dbReference type="ARBA" id="ARBA00022825"/>
    </source>
</evidence>
<name>A0A1T2LC02_9GAMM</name>
<dbReference type="GO" id="GO:0006508">
    <property type="term" value="P:proteolysis"/>
    <property type="evidence" value="ECO:0007669"/>
    <property type="project" value="UniProtKB-KW"/>
</dbReference>
<evidence type="ECO:0000313" key="7">
    <source>
        <dbReference type="EMBL" id="OOZ42610.1"/>
    </source>
</evidence>
<gene>
    <name evidence="7" type="ORF">BOW52_02310</name>
</gene>
<dbReference type="FunFam" id="2.40.10.10:FF:000001">
    <property type="entry name" value="Periplasmic serine protease DegS"/>
    <property type="match status" value="1"/>
</dbReference>
<dbReference type="InterPro" id="IPR036034">
    <property type="entry name" value="PDZ_sf"/>
</dbReference>
<feature type="domain" description="PDZ" evidence="6">
    <location>
        <begin position="274"/>
        <end position="339"/>
    </location>
</feature>
<dbReference type="InterPro" id="IPR009003">
    <property type="entry name" value="Peptidase_S1_PA"/>
</dbReference>
<keyword evidence="3" id="KW-0378">Hydrolase</keyword>
<evidence type="ECO:0000256" key="3">
    <source>
        <dbReference type="ARBA" id="ARBA00022801"/>
    </source>
</evidence>
<dbReference type="Pfam" id="PF13365">
    <property type="entry name" value="Trypsin_2"/>
    <property type="match status" value="1"/>
</dbReference>
<keyword evidence="2" id="KW-0645">Protease</keyword>
<evidence type="ECO:0000256" key="2">
    <source>
        <dbReference type="ARBA" id="ARBA00022670"/>
    </source>
</evidence>
<protein>
    <recommendedName>
        <fullName evidence="6">PDZ domain-containing protein</fullName>
    </recommendedName>
</protein>
<comment type="caution">
    <text evidence="7">The sequence shown here is derived from an EMBL/GenBank/DDBJ whole genome shotgun (WGS) entry which is preliminary data.</text>
</comment>
<dbReference type="Gene3D" id="2.30.42.10">
    <property type="match status" value="1"/>
</dbReference>
<dbReference type="GO" id="GO:0004252">
    <property type="term" value="F:serine-type endopeptidase activity"/>
    <property type="evidence" value="ECO:0007669"/>
    <property type="project" value="InterPro"/>
</dbReference>
<keyword evidence="5" id="KW-1133">Transmembrane helix</keyword>
<organism evidence="7 8">
    <name type="scientific">Solemya elarraichensis gill symbiont</name>
    <dbReference type="NCBI Taxonomy" id="1918949"/>
    <lineage>
        <taxon>Bacteria</taxon>
        <taxon>Pseudomonadati</taxon>
        <taxon>Pseudomonadota</taxon>
        <taxon>Gammaproteobacteria</taxon>
        <taxon>sulfur-oxidizing symbionts</taxon>
    </lineage>
</organism>
<dbReference type="InterPro" id="IPR001940">
    <property type="entry name" value="Peptidase_S1C"/>
</dbReference>
<proteinExistence type="inferred from homology"/>
<dbReference type="EMBL" id="MPRK01000023">
    <property type="protein sequence ID" value="OOZ42610.1"/>
    <property type="molecule type" value="Genomic_DNA"/>
</dbReference>
<dbReference type="InterPro" id="IPR041489">
    <property type="entry name" value="PDZ_6"/>
</dbReference>
<keyword evidence="4" id="KW-0720">Serine protease</keyword>
<dbReference type="Gene3D" id="2.40.10.120">
    <property type="match status" value="1"/>
</dbReference>
<dbReference type="InterPro" id="IPR001478">
    <property type="entry name" value="PDZ"/>
</dbReference>
<dbReference type="Proteomes" id="UP000190198">
    <property type="component" value="Unassembled WGS sequence"/>
</dbReference>
<evidence type="ECO:0000259" key="6">
    <source>
        <dbReference type="PROSITE" id="PS50106"/>
    </source>
</evidence>
<dbReference type="Pfam" id="PF17820">
    <property type="entry name" value="PDZ_6"/>
    <property type="match status" value="1"/>
</dbReference>
<reference evidence="7 8" key="1">
    <citation type="submission" date="2016-11" db="EMBL/GenBank/DDBJ databases">
        <title>Mixed transmission modes and dynamic genome evolution in an obligate animal-bacterial symbiosis.</title>
        <authorList>
            <person name="Russell S.L."/>
            <person name="Corbett-Detig R.B."/>
            <person name="Cavanaugh C.M."/>
        </authorList>
    </citation>
    <scope>NUCLEOTIDE SEQUENCE [LARGE SCALE GENOMIC DNA]</scope>
    <source>
        <strain evidence="7">Sp-SM6</strain>
    </source>
</reference>
<dbReference type="PRINTS" id="PR00834">
    <property type="entry name" value="PROTEASES2C"/>
</dbReference>
<dbReference type="PROSITE" id="PS50106">
    <property type="entry name" value="PDZ"/>
    <property type="match status" value="1"/>
</dbReference>
<keyword evidence="8" id="KW-1185">Reference proteome</keyword>
<dbReference type="SMART" id="SM00228">
    <property type="entry name" value="PDZ"/>
    <property type="match status" value="1"/>
</dbReference>
<dbReference type="AlphaFoldDB" id="A0A1T2LC02"/>
<sequence>MLKSLRFIFISVFAGIVAAAIILSLSRDDDTQLTLVTNTVTPPGSAVPGPFSYADAVDLASTSVVNIYATKIRQQRISPLFDDPFFRNFFGDAFRGLGEQGRTRKENSLGSGVVVDPRGYIVTNNHVVADADEIKVVLSDGTNLEAEVVGTDPESDVAVLRVDNGKLPAITLGLSENLRVGDVVLAIGNPFGVGQTVTMGIVSATGRNLLGITSFENFIQTDAAINPGNSGGALIDARGNLVGINTAIFSKSGGSQGVGFAIPVDMVRGIMEQLVEHGEVSRGWLGMAGQDVTEALAESFGLENVDGVLISTVYRDGPAHKAGILPGDIVTTINDSRIETAADIVNLVASFPPGEKVSVTGCHSWQASCDEWALDCNATFRECLDQAREE</sequence>
<feature type="transmembrane region" description="Helical" evidence="5">
    <location>
        <begin position="7"/>
        <end position="25"/>
    </location>
</feature>
<evidence type="ECO:0000256" key="1">
    <source>
        <dbReference type="ARBA" id="ARBA00010541"/>
    </source>
</evidence>
<dbReference type="RefSeq" id="WP_078476252.1">
    <property type="nucleotide sequence ID" value="NZ_MPRK01000023.1"/>
</dbReference>